<feature type="compositionally biased region" description="Acidic residues" evidence="1">
    <location>
        <begin position="17"/>
        <end position="28"/>
    </location>
</feature>
<organism evidence="2 3">
    <name type="scientific">Bradyrhizobium denitrificans</name>
    <dbReference type="NCBI Taxonomy" id="2734912"/>
    <lineage>
        <taxon>Bacteria</taxon>
        <taxon>Pseudomonadati</taxon>
        <taxon>Pseudomonadota</taxon>
        <taxon>Alphaproteobacteria</taxon>
        <taxon>Hyphomicrobiales</taxon>
        <taxon>Nitrobacteraceae</taxon>
        <taxon>Bradyrhizobium</taxon>
    </lineage>
</organism>
<evidence type="ECO:0000256" key="1">
    <source>
        <dbReference type="SAM" id="MobiDB-lite"/>
    </source>
</evidence>
<keyword evidence="3" id="KW-1185">Reference proteome</keyword>
<evidence type="ECO:0000313" key="2">
    <source>
        <dbReference type="EMBL" id="MBR1138362.1"/>
    </source>
</evidence>
<proteinExistence type="predicted"/>
<name>A0ABS5GAK5_9BRAD</name>
<accession>A0ABS5GAK5</accession>
<dbReference type="Proteomes" id="UP001314635">
    <property type="component" value="Unassembled WGS sequence"/>
</dbReference>
<comment type="caution">
    <text evidence="2">The sequence shown here is derived from an EMBL/GenBank/DDBJ whole genome shotgun (WGS) entry which is preliminary data.</text>
</comment>
<protein>
    <submittedName>
        <fullName evidence="2">Uncharacterized protein</fullName>
    </submittedName>
</protein>
<feature type="region of interest" description="Disordered" evidence="1">
    <location>
        <begin position="1"/>
        <end position="30"/>
    </location>
</feature>
<sequence>MRTKEEHRLSNVNQELEMSEAAEADSMSESERLDMAVVQAIAAHDGDP</sequence>
<dbReference type="RefSeq" id="WP_211400685.1">
    <property type="nucleotide sequence ID" value="NZ_JAFCLK010000020.1"/>
</dbReference>
<dbReference type="EMBL" id="JAFCLK010000020">
    <property type="protein sequence ID" value="MBR1138362.1"/>
    <property type="molecule type" value="Genomic_DNA"/>
</dbReference>
<evidence type="ECO:0000313" key="3">
    <source>
        <dbReference type="Proteomes" id="UP001314635"/>
    </source>
</evidence>
<gene>
    <name evidence="2" type="ORF">JQ619_21565</name>
</gene>
<reference evidence="3" key="1">
    <citation type="journal article" date="2021" name="ISME J.">
        <title>Evolutionary origin and ecological implication of a unique nif island in free-living Bradyrhizobium lineages.</title>
        <authorList>
            <person name="Tao J."/>
        </authorList>
    </citation>
    <scope>NUCLEOTIDE SEQUENCE [LARGE SCALE GENOMIC DNA]</scope>
    <source>
        <strain evidence="3">SZCCT0094</strain>
    </source>
</reference>